<keyword evidence="2" id="KW-0378">Hydrolase</keyword>
<dbReference type="InterPro" id="IPR013589">
    <property type="entry name" value="Bac_transglu_N"/>
</dbReference>
<protein>
    <submittedName>
        <fullName evidence="2">Transglutaminase-like enzyme, putative cysteine protease</fullName>
    </submittedName>
</protein>
<accession>A0A1I3NWY0</accession>
<sequence>MRIRVEHETSYRFSGPVFLEPHLIRLKPRQDAGQMLEDFSLKVSPDPAGQCEILDACGNAAHWLWFEGMWEELLIRTEFTARTLRDNPFDYLLHPCAFTLPLDLPALEREALLPSLGSGSPSTRGLARKFMAEAGGDSIQFLNRLNAWIYQNITIIPRLEPGIFTTETTLLHGRGACRDVSLVFMEVCRGAGIPARYVSGYQIGDPGQTERDLHAYPEVYLPGAGWRGYDPTLGLTVVGGHLALCAASEPELTAPITGTYRGNATNELLHKIHLETIPEKQTADPL</sequence>
<dbReference type="PANTHER" id="PTHR33490:SF1">
    <property type="entry name" value="SLL1233 PROTEIN"/>
    <property type="match status" value="1"/>
</dbReference>
<evidence type="ECO:0000313" key="2">
    <source>
        <dbReference type="EMBL" id="SFJ13803.1"/>
    </source>
</evidence>
<dbReference type="InterPro" id="IPR038765">
    <property type="entry name" value="Papain-like_cys_pep_sf"/>
</dbReference>
<gene>
    <name evidence="2" type="ORF">SAMN04488082_101413</name>
</gene>
<dbReference type="Pfam" id="PF01841">
    <property type="entry name" value="Transglut_core"/>
    <property type="match status" value="1"/>
</dbReference>
<dbReference type="Pfam" id="PF08379">
    <property type="entry name" value="Bact_transglu_N"/>
    <property type="match status" value="1"/>
</dbReference>
<dbReference type="AlphaFoldDB" id="A0A1I3NWY0"/>
<dbReference type="SUPFAM" id="SSF54001">
    <property type="entry name" value="Cysteine proteinases"/>
    <property type="match status" value="1"/>
</dbReference>
<evidence type="ECO:0000259" key="1">
    <source>
        <dbReference type="SMART" id="SM00460"/>
    </source>
</evidence>
<organism evidence="2 3">
    <name type="scientific">Desulfomicrobium apsheronum</name>
    <dbReference type="NCBI Taxonomy" id="52560"/>
    <lineage>
        <taxon>Bacteria</taxon>
        <taxon>Pseudomonadati</taxon>
        <taxon>Thermodesulfobacteriota</taxon>
        <taxon>Desulfovibrionia</taxon>
        <taxon>Desulfovibrionales</taxon>
        <taxon>Desulfomicrobiaceae</taxon>
        <taxon>Desulfomicrobium</taxon>
    </lineage>
</organism>
<dbReference type="Gene3D" id="3.10.620.30">
    <property type="match status" value="1"/>
</dbReference>
<dbReference type="GO" id="GO:0006508">
    <property type="term" value="P:proteolysis"/>
    <property type="evidence" value="ECO:0007669"/>
    <property type="project" value="UniProtKB-KW"/>
</dbReference>
<feature type="domain" description="Transglutaminase-like" evidence="1">
    <location>
        <begin position="169"/>
        <end position="233"/>
    </location>
</feature>
<dbReference type="PANTHER" id="PTHR33490">
    <property type="entry name" value="BLR5614 PROTEIN-RELATED"/>
    <property type="match status" value="1"/>
</dbReference>
<keyword evidence="3" id="KW-1185">Reference proteome</keyword>
<dbReference type="Proteomes" id="UP000198635">
    <property type="component" value="Unassembled WGS sequence"/>
</dbReference>
<dbReference type="OrthoDB" id="9804872at2"/>
<name>A0A1I3NWY0_9BACT</name>
<dbReference type="EMBL" id="FORX01000001">
    <property type="protein sequence ID" value="SFJ13803.1"/>
    <property type="molecule type" value="Genomic_DNA"/>
</dbReference>
<dbReference type="RefSeq" id="WP_092372459.1">
    <property type="nucleotide sequence ID" value="NZ_FORX01000001.1"/>
</dbReference>
<proteinExistence type="predicted"/>
<dbReference type="GO" id="GO:0008233">
    <property type="term" value="F:peptidase activity"/>
    <property type="evidence" value="ECO:0007669"/>
    <property type="project" value="UniProtKB-KW"/>
</dbReference>
<dbReference type="STRING" id="52560.SAMN04488082_101413"/>
<dbReference type="SMART" id="SM00460">
    <property type="entry name" value="TGc"/>
    <property type="match status" value="1"/>
</dbReference>
<keyword evidence="2" id="KW-0645">Protease</keyword>
<evidence type="ECO:0000313" key="3">
    <source>
        <dbReference type="Proteomes" id="UP000198635"/>
    </source>
</evidence>
<dbReference type="InterPro" id="IPR002931">
    <property type="entry name" value="Transglutaminase-like"/>
</dbReference>
<reference evidence="3" key="1">
    <citation type="submission" date="2016-10" db="EMBL/GenBank/DDBJ databases">
        <authorList>
            <person name="Varghese N."/>
            <person name="Submissions S."/>
        </authorList>
    </citation>
    <scope>NUCLEOTIDE SEQUENCE [LARGE SCALE GENOMIC DNA]</scope>
    <source>
        <strain evidence="3">DSM 5918</strain>
    </source>
</reference>